<dbReference type="KEGG" id="gms:SOIL9_56870"/>
<dbReference type="Proteomes" id="UP000464178">
    <property type="component" value="Chromosome"/>
</dbReference>
<dbReference type="AlphaFoldDB" id="A0A6P2CTZ4"/>
<proteinExistence type="predicted"/>
<evidence type="ECO:0000313" key="3">
    <source>
        <dbReference type="Proteomes" id="UP000464178"/>
    </source>
</evidence>
<reference evidence="2 3" key="1">
    <citation type="submission" date="2019-05" db="EMBL/GenBank/DDBJ databases">
        <authorList>
            <consortium name="Science for Life Laboratories"/>
        </authorList>
    </citation>
    <scope>NUCLEOTIDE SEQUENCE [LARGE SCALE GENOMIC DNA]</scope>
    <source>
        <strain evidence="2">Soil9</strain>
    </source>
</reference>
<dbReference type="RefSeq" id="WP_162666949.1">
    <property type="nucleotide sequence ID" value="NZ_LR593886.1"/>
</dbReference>
<keyword evidence="3" id="KW-1185">Reference proteome</keyword>
<gene>
    <name evidence="2" type="ORF">SOIL9_56870</name>
</gene>
<dbReference type="Pfam" id="PF12770">
    <property type="entry name" value="CHAT"/>
    <property type="match status" value="1"/>
</dbReference>
<name>A0A6P2CTZ4_9BACT</name>
<feature type="domain" description="CHAT" evidence="1">
    <location>
        <begin position="130"/>
        <end position="438"/>
    </location>
</feature>
<protein>
    <recommendedName>
        <fullName evidence="1">CHAT domain-containing protein</fullName>
    </recommendedName>
</protein>
<organism evidence="2 3">
    <name type="scientific">Gemmata massiliana</name>
    <dbReference type="NCBI Taxonomy" id="1210884"/>
    <lineage>
        <taxon>Bacteria</taxon>
        <taxon>Pseudomonadati</taxon>
        <taxon>Planctomycetota</taxon>
        <taxon>Planctomycetia</taxon>
        <taxon>Gemmatales</taxon>
        <taxon>Gemmataceae</taxon>
        <taxon>Gemmata</taxon>
    </lineage>
</organism>
<evidence type="ECO:0000313" key="2">
    <source>
        <dbReference type="EMBL" id="VTR92027.1"/>
    </source>
</evidence>
<sequence length="440" mass="47629">MDATRNPIDEYRERAEAVQRAEAEFEDAARAVQEWAPDFLRDLGAPALADLLPDEATAAVSFCLTELGSIGFVLTRGAPDGEPHVVEVPDFTADDLDALLFGAGAPGEGWLKRAGRVVEDLPGWLATMDAVLEALGARLLRPILRAIPDGVERLILLPSGGLFLLPLHAVPLDGTGRRVCDRFVVQYGPSAGVLGLLQAKARRSAARTFYGAAAGTVRNRRLPGAERECQLVTALFTDGLSHIGPEATRGAAAEHARGRAYVHFACHGRYEADDPRRSGLELTDGRLTLADLLDGRLDLSAARLVVLSACDAGVPDVERGRADEYVGLPAGFLIAGVPCVVASLWAVDDFAGAMLVERFYRNHLEGGADFATALREAQSWLMKRTAADVTAYLDDANRVVGDAPELFRARRAYRRMAAAEPERRPFEHPHYWAVFTVNGW</sequence>
<dbReference type="EMBL" id="LR593886">
    <property type="protein sequence ID" value="VTR92027.1"/>
    <property type="molecule type" value="Genomic_DNA"/>
</dbReference>
<accession>A0A6P2CTZ4</accession>
<dbReference type="InterPro" id="IPR024983">
    <property type="entry name" value="CHAT_dom"/>
</dbReference>
<evidence type="ECO:0000259" key="1">
    <source>
        <dbReference type="Pfam" id="PF12770"/>
    </source>
</evidence>